<keyword evidence="5" id="KW-0664">Pyridoxine biosynthesis</keyword>
<feature type="binding site" evidence="5">
    <location>
        <begin position="61"/>
        <end position="66"/>
    </location>
    <ligand>
        <name>FMN</name>
        <dbReference type="ChEBI" id="CHEBI:58210"/>
    </ligand>
</feature>
<feature type="binding site" evidence="5">
    <location>
        <position position="83"/>
    </location>
    <ligand>
        <name>FMN</name>
        <dbReference type="ChEBI" id="CHEBI:58210"/>
    </ligand>
</feature>
<gene>
    <name evidence="5 8" type="primary">pdxH</name>
    <name evidence="8" type="ORF">ACFODZ_07570</name>
</gene>
<keyword evidence="9" id="KW-1185">Reference proteome</keyword>
<accession>A0ABV7JB84</accession>
<evidence type="ECO:0000313" key="8">
    <source>
        <dbReference type="EMBL" id="MFC3194095.1"/>
    </source>
</evidence>
<feature type="domain" description="Pyridoxamine 5'-phosphate oxidase N-terminal" evidence="6">
    <location>
        <begin position="34"/>
        <end position="157"/>
    </location>
</feature>
<name>A0ABV7JB84_9GAMM</name>
<evidence type="ECO:0000256" key="2">
    <source>
        <dbReference type="ARBA" id="ARBA00022630"/>
    </source>
</evidence>
<dbReference type="InterPro" id="IPR012349">
    <property type="entry name" value="Split_barrel_FMN-bd"/>
</dbReference>
<dbReference type="PANTHER" id="PTHR10851:SF0">
    <property type="entry name" value="PYRIDOXINE-5'-PHOSPHATE OXIDASE"/>
    <property type="match status" value="1"/>
</dbReference>
<dbReference type="PROSITE" id="PS01064">
    <property type="entry name" value="PYRIDOX_OXIDASE"/>
    <property type="match status" value="1"/>
</dbReference>
<comment type="pathway">
    <text evidence="5">Cofactor metabolism; pyridoxal 5'-phosphate salvage; pyridoxal 5'-phosphate from pyridoxine 5'-phosphate: step 1/1.</text>
</comment>
<dbReference type="RefSeq" id="WP_232781890.1">
    <property type="nucleotide sequence ID" value="NZ_JBHRTS010000004.1"/>
</dbReference>
<dbReference type="NCBIfam" id="TIGR00558">
    <property type="entry name" value="pdxH"/>
    <property type="match status" value="1"/>
</dbReference>
<comment type="similarity">
    <text evidence="1 5">Belongs to the pyridoxamine 5'-phosphate oxidase family.</text>
</comment>
<dbReference type="PANTHER" id="PTHR10851">
    <property type="entry name" value="PYRIDOXINE-5-PHOSPHATE OXIDASE"/>
    <property type="match status" value="1"/>
</dbReference>
<dbReference type="SUPFAM" id="SSF50475">
    <property type="entry name" value="FMN-binding split barrel"/>
    <property type="match status" value="1"/>
</dbReference>
<feature type="binding site" evidence="5">
    <location>
        <position position="131"/>
    </location>
    <ligand>
        <name>substrate</name>
    </ligand>
</feature>
<dbReference type="Pfam" id="PF10590">
    <property type="entry name" value="PNP_phzG_C"/>
    <property type="match status" value="1"/>
</dbReference>
<feature type="binding site" evidence="5">
    <location>
        <position position="127"/>
    </location>
    <ligand>
        <name>substrate</name>
    </ligand>
</feature>
<comment type="subunit">
    <text evidence="5">Homodimer.</text>
</comment>
<protein>
    <recommendedName>
        <fullName evidence="5">Pyridoxine/pyridoxamine 5'-phosphate oxidase</fullName>
        <ecNumber evidence="5">1.4.3.5</ecNumber>
    </recommendedName>
    <alternativeName>
        <fullName evidence="5">PNP/PMP oxidase</fullName>
        <shortName evidence="5">PNPOx</shortName>
    </alternativeName>
    <alternativeName>
        <fullName evidence="5">Pyridoxal 5'-phosphate synthase</fullName>
    </alternativeName>
</protein>
<dbReference type="EMBL" id="JBHRTS010000004">
    <property type="protein sequence ID" value="MFC3194095.1"/>
    <property type="molecule type" value="Genomic_DNA"/>
</dbReference>
<feature type="binding site" evidence="5">
    <location>
        <position position="66"/>
    </location>
    <ligand>
        <name>substrate</name>
    </ligand>
</feature>
<comment type="function">
    <text evidence="5">Catalyzes the oxidation of either pyridoxine 5'-phosphate (PNP) or pyridoxamine 5'-phosphate (PMP) into pyridoxal 5'-phosphate (PLP).</text>
</comment>
<feature type="binding site" evidence="5">
    <location>
        <begin position="191"/>
        <end position="193"/>
    </location>
    <ligand>
        <name>substrate</name>
    </ligand>
</feature>
<comment type="pathway">
    <text evidence="5">Cofactor metabolism; pyridoxal 5'-phosphate salvage; pyridoxal 5'-phosphate from pyridoxamine 5'-phosphate: step 1/1.</text>
</comment>
<evidence type="ECO:0000259" key="7">
    <source>
        <dbReference type="Pfam" id="PF10590"/>
    </source>
</evidence>
<evidence type="ECO:0000256" key="3">
    <source>
        <dbReference type="ARBA" id="ARBA00022643"/>
    </source>
</evidence>
<keyword evidence="4 5" id="KW-0560">Oxidoreductase</keyword>
<comment type="catalytic activity">
    <reaction evidence="5">
        <text>pyridoxine 5'-phosphate + O2 = pyridoxal 5'-phosphate + H2O2</text>
        <dbReference type="Rhea" id="RHEA:15149"/>
        <dbReference type="ChEBI" id="CHEBI:15379"/>
        <dbReference type="ChEBI" id="CHEBI:16240"/>
        <dbReference type="ChEBI" id="CHEBI:58589"/>
        <dbReference type="ChEBI" id="CHEBI:597326"/>
        <dbReference type="EC" id="1.4.3.5"/>
    </reaction>
</comment>
<dbReference type="InterPro" id="IPR000659">
    <property type="entry name" value="Pyridox_Oxase"/>
</dbReference>
<feature type="binding site" evidence="5">
    <location>
        <position position="105"/>
    </location>
    <ligand>
        <name>FMN</name>
        <dbReference type="ChEBI" id="CHEBI:58210"/>
    </ligand>
</feature>
<keyword evidence="3 5" id="KW-0288">FMN</keyword>
<feature type="binding site" evidence="5">
    <location>
        <position position="185"/>
    </location>
    <ligand>
        <name>FMN</name>
        <dbReference type="ChEBI" id="CHEBI:58210"/>
    </ligand>
</feature>
<feature type="binding site" evidence="5">
    <location>
        <position position="123"/>
    </location>
    <ligand>
        <name>substrate</name>
    </ligand>
</feature>
<evidence type="ECO:0000256" key="1">
    <source>
        <dbReference type="ARBA" id="ARBA00007301"/>
    </source>
</evidence>
<dbReference type="NCBIfam" id="NF004231">
    <property type="entry name" value="PRK05679.1"/>
    <property type="match status" value="1"/>
</dbReference>
<feature type="domain" description="Pyridoxine 5'-phosphate oxidase dimerisation C-terminal" evidence="7">
    <location>
        <begin position="172"/>
        <end position="212"/>
    </location>
</feature>
<dbReference type="InterPro" id="IPR019576">
    <property type="entry name" value="Pyridoxamine_oxidase_dimer_C"/>
</dbReference>
<comment type="cofactor">
    <cofactor evidence="5">
        <name>FMN</name>
        <dbReference type="ChEBI" id="CHEBI:58210"/>
    </cofactor>
    <text evidence="5">Binds 1 FMN per subunit.</text>
</comment>
<dbReference type="EC" id="1.4.3.5" evidence="5"/>
<dbReference type="Gene3D" id="2.30.110.10">
    <property type="entry name" value="Electron Transport, Fmn-binding Protein, Chain A"/>
    <property type="match status" value="1"/>
</dbReference>
<proteinExistence type="inferred from homology"/>
<evidence type="ECO:0000259" key="6">
    <source>
        <dbReference type="Pfam" id="PF01243"/>
    </source>
</evidence>
<dbReference type="HAMAP" id="MF_01629">
    <property type="entry name" value="PdxH"/>
    <property type="match status" value="1"/>
</dbReference>
<evidence type="ECO:0000256" key="4">
    <source>
        <dbReference type="ARBA" id="ARBA00023002"/>
    </source>
</evidence>
<sequence>MMDIGELRNEYTQSGLQRAELKDDPLAQFSMWFEQARNAQLHEVNAMTLATCGADDMPQARTVLLKLFDDRGYVFFTNYQSAKAKELAANPRAALLFPWLGLERQVRISGQVEKISAKESFAYFTSRPRGSQLGAWISEQSQVISSRTVLKTLMNQIKEKFKAGEVPLPDAWGGYRVIPERYEFWQGRANRLHDRFQYTKDGTTWRIQRLAP</sequence>
<dbReference type="Proteomes" id="UP001595533">
    <property type="component" value="Unassembled WGS sequence"/>
</dbReference>
<reference evidence="9" key="1">
    <citation type="journal article" date="2019" name="Int. J. Syst. Evol. Microbiol.">
        <title>The Global Catalogue of Microorganisms (GCM) 10K type strain sequencing project: providing services to taxonomists for standard genome sequencing and annotation.</title>
        <authorList>
            <consortium name="The Broad Institute Genomics Platform"/>
            <consortium name="The Broad Institute Genome Sequencing Center for Infectious Disease"/>
            <person name="Wu L."/>
            <person name="Ma J."/>
        </authorList>
    </citation>
    <scope>NUCLEOTIDE SEQUENCE [LARGE SCALE GENOMIC DNA]</scope>
    <source>
        <strain evidence="9">KCTC 42953</strain>
    </source>
</reference>
<dbReference type="Pfam" id="PF01243">
    <property type="entry name" value="PNPOx_N"/>
    <property type="match status" value="1"/>
</dbReference>
<organism evidence="8 9">
    <name type="scientific">Marinicella sediminis</name>
    <dbReference type="NCBI Taxonomy" id="1792834"/>
    <lineage>
        <taxon>Bacteria</taxon>
        <taxon>Pseudomonadati</taxon>
        <taxon>Pseudomonadota</taxon>
        <taxon>Gammaproteobacteria</taxon>
        <taxon>Lysobacterales</taxon>
        <taxon>Marinicellaceae</taxon>
        <taxon>Marinicella</taxon>
    </lineage>
</organism>
<keyword evidence="2 5" id="KW-0285">Flavoprotein</keyword>
<dbReference type="GO" id="GO:0004733">
    <property type="term" value="F:pyridoxamine phosphate oxidase activity"/>
    <property type="evidence" value="ECO:0007669"/>
    <property type="project" value="UniProtKB-EC"/>
</dbReference>
<feature type="binding site" evidence="5">
    <location>
        <begin position="76"/>
        <end position="77"/>
    </location>
    <ligand>
        <name>FMN</name>
        <dbReference type="ChEBI" id="CHEBI:58210"/>
    </ligand>
</feature>
<dbReference type="InterPro" id="IPR019740">
    <property type="entry name" value="Pyridox_Oxase_CS"/>
</dbReference>
<comment type="catalytic activity">
    <reaction evidence="5">
        <text>pyridoxamine 5'-phosphate + O2 + H2O = pyridoxal 5'-phosphate + H2O2 + NH4(+)</text>
        <dbReference type="Rhea" id="RHEA:15817"/>
        <dbReference type="ChEBI" id="CHEBI:15377"/>
        <dbReference type="ChEBI" id="CHEBI:15379"/>
        <dbReference type="ChEBI" id="CHEBI:16240"/>
        <dbReference type="ChEBI" id="CHEBI:28938"/>
        <dbReference type="ChEBI" id="CHEBI:58451"/>
        <dbReference type="ChEBI" id="CHEBI:597326"/>
        <dbReference type="EC" id="1.4.3.5"/>
    </reaction>
</comment>
<evidence type="ECO:0000313" key="9">
    <source>
        <dbReference type="Proteomes" id="UP001595533"/>
    </source>
</evidence>
<dbReference type="InterPro" id="IPR011576">
    <property type="entry name" value="Pyridox_Oxase_N"/>
</dbReference>
<dbReference type="PIRSF" id="PIRSF000190">
    <property type="entry name" value="Pyd_amn-ph_oxd"/>
    <property type="match status" value="1"/>
</dbReference>
<feature type="binding site" evidence="5">
    <location>
        <position position="195"/>
    </location>
    <ligand>
        <name>FMN</name>
        <dbReference type="ChEBI" id="CHEBI:58210"/>
    </ligand>
</feature>
<comment type="caution">
    <text evidence="8">The sequence shown here is derived from an EMBL/GenBank/DDBJ whole genome shotgun (WGS) entry which is preliminary data.</text>
</comment>
<comment type="caution">
    <text evidence="5">Lacks conserved residue(s) required for the propagation of feature annotation.</text>
</comment>
<evidence type="ECO:0000256" key="5">
    <source>
        <dbReference type="HAMAP-Rule" id="MF_01629"/>
    </source>
</evidence>
<feature type="binding site" evidence="5">
    <location>
        <begin position="140"/>
        <end position="141"/>
    </location>
    <ligand>
        <name>FMN</name>
        <dbReference type="ChEBI" id="CHEBI:58210"/>
    </ligand>
</feature>